<evidence type="ECO:0000256" key="8">
    <source>
        <dbReference type="PROSITE-ProRule" id="PRU00855"/>
    </source>
</evidence>
<comment type="similarity">
    <text evidence="8">Belongs to the nanos family.</text>
</comment>
<evidence type="ECO:0000256" key="7">
    <source>
        <dbReference type="ARBA" id="ARBA00022884"/>
    </source>
</evidence>
<evidence type="ECO:0000256" key="6">
    <source>
        <dbReference type="ARBA" id="ARBA00022845"/>
    </source>
</evidence>
<evidence type="ECO:0000259" key="9">
    <source>
        <dbReference type="PROSITE" id="PS51522"/>
    </source>
</evidence>
<name>A0A7U3NS94_PTYFL</name>
<feature type="domain" description="Nanos-type" evidence="9">
    <location>
        <begin position="165"/>
        <end position="219"/>
    </location>
</feature>
<keyword evidence="2" id="KW-0963">Cytoplasm</keyword>
<proteinExistence type="evidence at transcript level"/>
<keyword evidence="4 8" id="KW-0863">Zinc-finger</keyword>
<evidence type="ECO:0000256" key="2">
    <source>
        <dbReference type="ARBA" id="ARBA00022490"/>
    </source>
</evidence>
<dbReference type="InterPro" id="IPR008705">
    <property type="entry name" value="Nanos/Xcar2"/>
</dbReference>
<sequence>MLKAMMPSYLFDSDSEEGDSLFSVDDELSLPQLHHKSHALMMRPRPEFRPFEDYFGLAKIVTNAREAARVWNLEDPLADEEFDVDKLFFSPITRERFDSMGSSGSSVASDFSLNGTDRDFDFTSLGFSDFQVPRLSSPLDLTQNGRSVGLNRRGKQNRKKAGQQVCVFCRNNGESETVYATHALKDNEGKVTCPILRAYTCPICGANGENAHTIKYCPLGKGDEQPSMKLLKSTRTSTGKKRSI</sequence>
<keyword evidence="5" id="KW-0862">Zinc</keyword>
<evidence type="ECO:0000313" key="10">
    <source>
        <dbReference type="EMBL" id="QOW95197.1"/>
    </source>
</evidence>
<evidence type="ECO:0000256" key="3">
    <source>
        <dbReference type="ARBA" id="ARBA00022723"/>
    </source>
</evidence>
<dbReference type="GO" id="GO:0005737">
    <property type="term" value="C:cytoplasm"/>
    <property type="evidence" value="ECO:0007669"/>
    <property type="project" value="UniProtKB-SubCell"/>
</dbReference>
<keyword evidence="7 8" id="KW-0694">RNA-binding</keyword>
<dbReference type="EMBL" id="MN917173">
    <property type="protein sequence ID" value="QOW95197.1"/>
    <property type="molecule type" value="mRNA"/>
</dbReference>
<dbReference type="PROSITE" id="PS51522">
    <property type="entry name" value="ZF_NANOS"/>
    <property type="match status" value="1"/>
</dbReference>
<protein>
    <submittedName>
        <fullName evidence="10">Nanos</fullName>
    </submittedName>
</protein>
<organism evidence="10">
    <name type="scientific">Ptychodera flava</name>
    <name type="common">Acorn worm</name>
    <dbReference type="NCBI Taxonomy" id="63121"/>
    <lineage>
        <taxon>Eukaryota</taxon>
        <taxon>Metazoa</taxon>
        <taxon>Hemichordata</taxon>
        <taxon>Enteropneusta</taxon>
        <taxon>Ptychoderidae</taxon>
        <taxon>Ptychodera</taxon>
    </lineage>
</organism>
<keyword evidence="6 8" id="KW-0810">Translation regulation</keyword>
<dbReference type="InterPro" id="IPR038129">
    <property type="entry name" value="Nanos_sf"/>
</dbReference>
<evidence type="ECO:0000256" key="1">
    <source>
        <dbReference type="ARBA" id="ARBA00004496"/>
    </source>
</evidence>
<dbReference type="GO" id="GO:0003723">
    <property type="term" value="F:RNA binding"/>
    <property type="evidence" value="ECO:0007669"/>
    <property type="project" value="UniProtKB-UniRule"/>
</dbReference>
<comment type="subcellular location">
    <subcellularLocation>
        <location evidence="1">Cytoplasm</location>
    </subcellularLocation>
</comment>
<dbReference type="FunFam" id="4.10.60.30:FF:000001">
    <property type="entry name" value="nanos homolog 3"/>
    <property type="match status" value="1"/>
</dbReference>
<dbReference type="GO" id="GO:0006417">
    <property type="term" value="P:regulation of translation"/>
    <property type="evidence" value="ECO:0007669"/>
    <property type="project" value="UniProtKB-UniRule"/>
</dbReference>
<keyword evidence="3" id="KW-0479">Metal-binding</keyword>
<evidence type="ECO:0000256" key="5">
    <source>
        <dbReference type="ARBA" id="ARBA00022833"/>
    </source>
</evidence>
<dbReference type="Pfam" id="PF05741">
    <property type="entry name" value="zf-nanos"/>
    <property type="match status" value="1"/>
</dbReference>
<dbReference type="GO" id="GO:0008270">
    <property type="term" value="F:zinc ion binding"/>
    <property type="evidence" value="ECO:0007669"/>
    <property type="project" value="UniProtKB-KW"/>
</dbReference>
<dbReference type="AlphaFoldDB" id="A0A7U3NS94"/>
<evidence type="ECO:0000256" key="4">
    <source>
        <dbReference type="ARBA" id="ARBA00022771"/>
    </source>
</evidence>
<accession>A0A7U3NS94</accession>
<dbReference type="PANTHER" id="PTHR12887">
    <property type="entry name" value="NANOS PROTEIN"/>
    <property type="match status" value="1"/>
</dbReference>
<dbReference type="Gene3D" id="4.10.60.30">
    <property type="entry name" value="Nanos, RNA-binding domain"/>
    <property type="match status" value="1"/>
</dbReference>
<dbReference type="InterPro" id="IPR024161">
    <property type="entry name" value="Znf_nanos-typ"/>
</dbReference>
<reference evidence="10" key="1">
    <citation type="submission" date="2020-01" db="EMBL/GenBank/DDBJ databases">
        <title>Restriction of germ line determinants in the indirect-developing hemichordate.</title>
        <authorList>
            <person name="Lin C.-Y."/>
            <person name="Yu J.-K."/>
            <person name="Su Y.-H."/>
        </authorList>
    </citation>
    <scope>NUCLEOTIDE SEQUENCE</scope>
</reference>